<evidence type="ECO:0000313" key="2">
    <source>
        <dbReference type="EMBL" id="KAJ2677995.1"/>
    </source>
</evidence>
<feature type="compositionally biased region" description="Polar residues" evidence="1">
    <location>
        <begin position="206"/>
        <end position="227"/>
    </location>
</feature>
<organism evidence="2 3">
    <name type="scientific">Coemansia spiralis</name>
    <dbReference type="NCBI Taxonomy" id="417178"/>
    <lineage>
        <taxon>Eukaryota</taxon>
        <taxon>Fungi</taxon>
        <taxon>Fungi incertae sedis</taxon>
        <taxon>Zoopagomycota</taxon>
        <taxon>Kickxellomycotina</taxon>
        <taxon>Kickxellomycetes</taxon>
        <taxon>Kickxellales</taxon>
        <taxon>Kickxellaceae</taxon>
        <taxon>Coemansia</taxon>
    </lineage>
</organism>
<dbReference type="InterPro" id="IPR019412">
    <property type="entry name" value="IML2/TPR_39"/>
</dbReference>
<feature type="compositionally biased region" description="Polar residues" evidence="1">
    <location>
        <begin position="823"/>
        <end position="836"/>
    </location>
</feature>
<dbReference type="Proteomes" id="UP001151518">
    <property type="component" value="Unassembled WGS sequence"/>
</dbReference>
<feature type="region of interest" description="Disordered" evidence="1">
    <location>
        <begin position="588"/>
        <end position="612"/>
    </location>
</feature>
<sequence length="1014" mass="111832">MNNDTETPSADSTASLAASISDKSQVSISSYGSAISNANAPEASLIPGMDPSDPLQRGVQLALQAVWLFLDSDFEKVEQLMDKKRHSLLYASEGYAAIQYMRAMMTFTKEAISSAQDAAQNTINLATHYRKPRGVGALLSGQSSRASSPISSREPTPSSKKSIAGAASASENSDGLAKSGKSHSFFRMDSPRLALRAKKSKYAPVQGNNGLSRTQGSATSMDSMASTESKHHQPPFDPDLLDAKFGDLQDSSDASRTMVHPASMPADYDDPEAVLDKKHQRSWTSGITSVADSLIGIVRAGTQAAGISKPEWHGLKLMTPTQRHAELVYAEAHLMRAMLNIAIGDGVMSLLKEGWSVRSAYVTYRNCYAYIQDAYANGDTVDDHFVSGTYLGMGVFNIVLSMLPAKLLRFIELVGFSADRRLGIELLVIAAGWRTDPHTADLMSPPPQTASASANGKANANGLNEDIHPCGAGLRSDFCSLILQVYHVFLCSDLFLGYPNLPLVEAVLKSCIEEHPKGLLYMYLEGRLLMTRTRLTDAISRYTMLVHEGKGVVQHMHLDTAKYADPSASKASEEKLIIELSRLNVADSPASETSSTSSNGSASLNGAGVANKSTDNVSEWRQLQYLGYWERSLCLMSLGRWLEAAEGFNTLRIENNWNKAVYTYALACCMWEHYLVSCSGIAPNDTSEIDDKQKQMLQIVCDLMSTVPTLKRKVAGKSIPVEKFVIRKSRKFSEQKHFLMRPGLELLHVWNLNSKTPKERLEILVKEVDVEIERISQYQPARRAIDNPYRHTDYYDDLALLLLTKGCVVKELACPSSVYALSPGSSGNSTTAAYNTDKTEKSDPNAPLSAESQELALIAADSLSRVLRLMPFIERDHYLVALARFHLGTLYLNAHQNDKQWTDMALAQWKCILDGKPLSSPPFLSFDEYSMYRKELPAYEVQKGKKLFAAPTCAVEEGLLQATGHSSLSFYESSWPSLDWKYRPPGWADSRKYSLENMIEVRTFNATNRLKESM</sequence>
<dbReference type="OrthoDB" id="43460at2759"/>
<evidence type="ECO:0000313" key="3">
    <source>
        <dbReference type="Proteomes" id="UP001151518"/>
    </source>
</evidence>
<reference evidence="2" key="1">
    <citation type="submission" date="2022-07" db="EMBL/GenBank/DDBJ databases">
        <title>Phylogenomic reconstructions and comparative analyses of Kickxellomycotina fungi.</title>
        <authorList>
            <person name="Reynolds N.K."/>
            <person name="Stajich J.E."/>
            <person name="Barry K."/>
            <person name="Grigoriev I.V."/>
            <person name="Crous P."/>
            <person name="Smith M.E."/>
        </authorList>
    </citation>
    <scope>NUCLEOTIDE SEQUENCE</scope>
    <source>
        <strain evidence="2">NRRL 3115</strain>
    </source>
</reference>
<feature type="region of interest" description="Disordered" evidence="1">
    <location>
        <begin position="139"/>
        <end position="183"/>
    </location>
</feature>
<feature type="region of interest" description="Disordered" evidence="1">
    <location>
        <begin position="1"/>
        <end position="21"/>
    </location>
</feature>
<feature type="region of interest" description="Disordered" evidence="1">
    <location>
        <begin position="822"/>
        <end position="847"/>
    </location>
</feature>
<feature type="compositionally biased region" description="Polar residues" evidence="1">
    <location>
        <begin position="1"/>
        <end position="18"/>
    </location>
</feature>
<feature type="compositionally biased region" description="Low complexity" evidence="1">
    <location>
        <begin position="140"/>
        <end position="170"/>
    </location>
</feature>
<dbReference type="Pfam" id="PF10300">
    <property type="entry name" value="Iml2-TPR_39"/>
    <property type="match status" value="3"/>
</dbReference>
<dbReference type="PANTHER" id="PTHR31859:SF1">
    <property type="entry name" value="TETRATRICOPEPTIDE REPEAT PROTEIN 39C"/>
    <property type="match status" value="1"/>
</dbReference>
<accession>A0A9W8GA05</accession>
<protein>
    <submittedName>
        <fullName evidence="2">Uncharacterized protein</fullName>
    </submittedName>
</protein>
<name>A0A9W8GA05_9FUNG</name>
<proteinExistence type="predicted"/>
<feature type="compositionally biased region" description="Low complexity" evidence="1">
    <location>
        <begin position="588"/>
        <end position="611"/>
    </location>
</feature>
<dbReference type="AlphaFoldDB" id="A0A9W8GA05"/>
<feature type="region of interest" description="Disordered" evidence="1">
    <location>
        <begin position="199"/>
        <end position="234"/>
    </location>
</feature>
<dbReference type="PANTHER" id="PTHR31859">
    <property type="entry name" value="TETRATRICOPEPTIDE REPEAT PROTEIN 39 FAMILY MEMBER"/>
    <property type="match status" value="1"/>
</dbReference>
<evidence type="ECO:0000256" key="1">
    <source>
        <dbReference type="SAM" id="MobiDB-lite"/>
    </source>
</evidence>
<dbReference type="EMBL" id="JANBTW010000026">
    <property type="protein sequence ID" value="KAJ2677995.1"/>
    <property type="molecule type" value="Genomic_DNA"/>
</dbReference>
<comment type="caution">
    <text evidence="2">The sequence shown here is derived from an EMBL/GenBank/DDBJ whole genome shotgun (WGS) entry which is preliminary data.</text>
</comment>
<gene>
    <name evidence="2" type="ORF">GGI25_002785</name>
</gene>